<dbReference type="GO" id="GO:0051213">
    <property type="term" value="F:dioxygenase activity"/>
    <property type="evidence" value="ECO:0007669"/>
    <property type="project" value="UniProtKB-KW"/>
</dbReference>
<evidence type="ECO:0000259" key="4">
    <source>
        <dbReference type="Pfam" id="PF05118"/>
    </source>
</evidence>
<evidence type="ECO:0000313" key="5">
    <source>
        <dbReference type="EMBL" id="GIF84334.1"/>
    </source>
</evidence>
<dbReference type="Pfam" id="PF05118">
    <property type="entry name" value="Asp_Arg_Hydrox"/>
    <property type="match status" value="1"/>
</dbReference>
<evidence type="ECO:0000313" key="6">
    <source>
        <dbReference type="Proteomes" id="UP000601223"/>
    </source>
</evidence>
<protein>
    <submittedName>
        <fullName evidence="5">Peptide aspartate b-dioxygenase</fullName>
    </submittedName>
</protein>
<proteinExistence type="inferred from homology"/>
<dbReference type="AlphaFoldDB" id="A0A8J3JV81"/>
<evidence type="ECO:0000256" key="3">
    <source>
        <dbReference type="ARBA" id="ARBA00023002"/>
    </source>
</evidence>
<evidence type="ECO:0000256" key="2">
    <source>
        <dbReference type="ARBA" id="ARBA00022964"/>
    </source>
</evidence>
<name>A0A8J3JV81_9ACTN</name>
<sequence length="234" mass="26758">MKGSPSVNQPRIRALTNWVFLRAAGGEDRPAVLSAPAYFPEVRALEERFPQLKAEVDALLAHREIPRYGAFDPVRAAQVSEDWKLYYAYMFGQPNELARTELPTLLAFAESTPNVVNAFVSILDPGVRLPSHRDPYAGILRYHLGVRIPTDNPPRIRLRDEYYTWSEGEGVVLDVNHEHEVVNDSGQARVIVIVDFHRPMGFFARRLNRHMLRLKRKWAPQFVDAARYDVMHGA</sequence>
<dbReference type="PANTHER" id="PTHR46332">
    <property type="entry name" value="ASPARTATE BETA-HYDROXYLASE DOMAIN-CONTAINING PROTEIN 2"/>
    <property type="match status" value="1"/>
</dbReference>
<dbReference type="Proteomes" id="UP000601223">
    <property type="component" value="Unassembled WGS sequence"/>
</dbReference>
<comment type="caution">
    <text evidence="5">The sequence shown here is derived from an EMBL/GenBank/DDBJ whole genome shotgun (WGS) entry which is preliminary data.</text>
</comment>
<dbReference type="RefSeq" id="WP_203752463.1">
    <property type="nucleotide sequence ID" value="NZ_BONF01000036.1"/>
</dbReference>
<accession>A0A8J3JV81</accession>
<keyword evidence="2" id="KW-0223">Dioxygenase</keyword>
<dbReference type="Gene3D" id="2.60.120.330">
    <property type="entry name" value="B-lactam Antibiotic, Isopenicillin N Synthase, Chain"/>
    <property type="match status" value="1"/>
</dbReference>
<evidence type="ECO:0000256" key="1">
    <source>
        <dbReference type="ARBA" id="ARBA00007730"/>
    </source>
</evidence>
<dbReference type="InterPro" id="IPR007803">
    <property type="entry name" value="Asp/Arg/Pro-Hydrxlase"/>
</dbReference>
<keyword evidence="3" id="KW-0560">Oxidoreductase</keyword>
<gene>
    <name evidence="5" type="ORF">Cba03nite_56830</name>
</gene>
<dbReference type="EMBL" id="BONF01000036">
    <property type="protein sequence ID" value="GIF84334.1"/>
    <property type="molecule type" value="Genomic_DNA"/>
</dbReference>
<dbReference type="InterPro" id="IPR027443">
    <property type="entry name" value="IPNS-like_sf"/>
</dbReference>
<feature type="domain" description="Aspartyl/asparaginy/proline hydroxylase" evidence="4">
    <location>
        <begin position="46"/>
        <end position="199"/>
    </location>
</feature>
<organism evidence="5 6">
    <name type="scientific">Catellatospora bangladeshensis</name>
    <dbReference type="NCBI Taxonomy" id="310355"/>
    <lineage>
        <taxon>Bacteria</taxon>
        <taxon>Bacillati</taxon>
        <taxon>Actinomycetota</taxon>
        <taxon>Actinomycetes</taxon>
        <taxon>Micromonosporales</taxon>
        <taxon>Micromonosporaceae</taxon>
        <taxon>Catellatospora</taxon>
    </lineage>
</organism>
<keyword evidence="6" id="KW-1185">Reference proteome</keyword>
<dbReference type="InterPro" id="IPR051821">
    <property type="entry name" value="Asp/Asn_beta-hydroxylase"/>
</dbReference>
<dbReference type="PANTHER" id="PTHR46332:SF5">
    <property type="entry name" value="ASPARTATE BETA-HYDROXYLASE DOMAIN CONTAINING 2"/>
    <property type="match status" value="1"/>
</dbReference>
<dbReference type="SUPFAM" id="SSF51197">
    <property type="entry name" value="Clavaminate synthase-like"/>
    <property type="match status" value="1"/>
</dbReference>
<reference evidence="5 6" key="1">
    <citation type="submission" date="2021-01" db="EMBL/GenBank/DDBJ databases">
        <title>Whole genome shotgun sequence of Catellatospora bangladeshensis NBRC 107357.</title>
        <authorList>
            <person name="Komaki H."/>
            <person name="Tamura T."/>
        </authorList>
    </citation>
    <scope>NUCLEOTIDE SEQUENCE [LARGE SCALE GENOMIC DNA]</scope>
    <source>
        <strain evidence="5 6">NBRC 107357</strain>
    </source>
</reference>
<comment type="similarity">
    <text evidence="1">Belongs to the aspartyl/asparaginyl beta-hydroxylase family.</text>
</comment>